<dbReference type="RefSeq" id="WP_166287178.1">
    <property type="nucleotide sequence ID" value="NZ_CP049863.1"/>
</dbReference>
<dbReference type="EMBL" id="CP049863">
    <property type="protein sequence ID" value="QIK61785.1"/>
    <property type="molecule type" value="Genomic_DNA"/>
</dbReference>
<evidence type="ECO:0000313" key="2">
    <source>
        <dbReference type="EMBL" id="QIK64567.1"/>
    </source>
</evidence>
<evidence type="ECO:0000313" key="1">
    <source>
        <dbReference type="EMBL" id="QIK61785.1"/>
    </source>
</evidence>
<dbReference type="KEGG" id="lvi:G7068_16090"/>
<dbReference type="Proteomes" id="UP000502677">
    <property type="component" value="Chromosome"/>
</dbReference>
<accession>A0A6G7XB45</accession>
<dbReference type="EMBL" id="CP049863">
    <property type="protein sequence ID" value="QIK64567.1"/>
    <property type="molecule type" value="Genomic_DNA"/>
</dbReference>
<name>A0A6G7XB45_9MICO</name>
<keyword evidence="3" id="KW-1185">Reference proteome</keyword>
<gene>
    <name evidence="1" type="ORF">G7068_00100</name>
    <name evidence="2" type="ORF">G7068_16090</name>
</gene>
<evidence type="ECO:0000313" key="3">
    <source>
        <dbReference type="Proteomes" id="UP000502677"/>
    </source>
</evidence>
<protein>
    <submittedName>
        <fullName evidence="1">Uncharacterized protein</fullName>
    </submittedName>
</protein>
<sequence>MTTLLGKAIAAYAASDLIGRPERRVLAKELAEFDALSKRQIASIVRLDPNELVDAFEKTDSRGGRLNPETLEIIEQALTLPEGEAIALYYKAYQEGTSVDAIATLIGQSRDYVWNRIRKHKKGLET</sequence>
<proteinExistence type="predicted"/>
<dbReference type="KEGG" id="lvi:G7068_00100"/>
<reference evidence="1 3" key="1">
    <citation type="submission" date="2020-03" db="EMBL/GenBank/DDBJ databases">
        <title>Leucobacter sp. nov., isolated from beetles.</title>
        <authorList>
            <person name="Hyun D.-W."/>
            <person name="Bae J.-W."/>
        </authorList>
    </citation>
    <scope>NUCLEOTIDE SEQUENCE [LARGE SCALE GENOMIC DNA]</scope>
    <source>
        <strain evidence="1 3">HDW9C</strain>
    </source>
</reference>
<dbReference type="AlphaFoldDB" id="A0A6G7XB45"/>
<organism evidence="1 3">
    <name type="scientific">Leucobacter viscericola</name>
    <dbReference type="NCBI Taxonomy" id="2714935"/>
    <lineage>
        <taxon>Bacteria</taxon>
        <taxon>Bacillati</taxon>
        <taxon>Actinomycetota</taxon>
        <taxon>Actinomycetes</taxon>
        <taxon>Micrococcales</taxon>
        <taxon>Microbacteriaceae</taxon>
        <taxon>Leucobacter</taxon>
    </lineage>
</organism>